<dbReference type="EMBL" id="AEPW01000075">
    <property type="protein sequence ID" value="EFU76393.1"/>
    <property type="molecule type" value="Genomic_DNA"/>
</dbReference>
<gene>
    <name evidence="4" type="ORF">HMPREF0381_1760</name>
</gene>
<dbReference type="Gene3D" id="3.90.1150.10">
    <property type="entry name" value="Aspartate Aminotransferase, domain 1"/>
    <property type="match status" value="1"/>
</dbReference>
<evidence type="ECO:0000259" key="3">
    <source>
        <dbReference type="Pfam" id="PF00155"/>
    </source>
</evidence>
<dbReference type="Gene3D" id="3.40.640.10">
    <property type="entry name" value="Type I PLP-dependent aspartate aminotransferase-like (Major domain)"/>
    <property type="match status" value="1"/>
</dbReference>
<organism evidence="4 5">
    <name type="scientific">Lachnoanaerobaculum saburreum DSM 3986</name>
    <dbReference type="NCBI Taxonomy" id="887325"/>
    <lineage>
        <taxon>Bacteria</taxon>
        <taxon>Bacillati</taxon>
        <taxon>Bacillota</taxon>
        <taxon>Clostridia</taxon>
        <taxon>Lachnospirales</taxon>
        <taxon>Lachnospiraceae</taxon>
        <taxon>Lachnoanaerobaculum</taxon>
    </lineage>
</organism>
<evidence type="ECO:0000313" key="4">
    <source>
        <dbReference type="EMBL" id="EFU76393.1"/>
    </source>
</evidence>
<comment type="cofactor">
    <cofactor evidence="1">
        <name>pyridoxal 5'-phosphate</name>
        <dbReference type="ChEBI" id="CHEBI:597326"/>
    </cofactor>
</comment>
<name>E6LP75_9FIRM</name>
<accession>E6LP75</accession>
<dbReference type="CDD" id="cd00609">
    <property type="entry name" value="AAT_like"/>
    <property type="match status" value="1"/>
</dbReference>
<dbReference type="HOGENOM" id="CLU_017584_3_2_9"/>
<keyword evidence="2" id="KW-0663">Pyridoxal phosphate</keyword>
<dbReference type="eggNOG" id="COG0079">
    <property type="taxonomic scope" value="Bacteria"/>
</dbReference>
<evidence type="ECO:0000256" key="1">
    <source>
        <dbReference type="ARBA" id="ARBA00001933"/>
    </source>
</evidence>
<dbReference type="Pfam" id="PF00155">
    <property type="entry name" value="Aminotran_1_2"/>
    <property type="match status" value="1"/>
</dbReference>
<evidence type="ECO:0000313" key="5">
    <source>
        <dbReference type="Proteomes" id="UP000003434"/>
    </source>
</evidence>
<sequence>MHGGRFLEYTKSGKSFIDFSASINPYGLDQKLKKILIDSISLSEHYPNEDYSEIKDVISKKHSVNRDNIYIGNGANSIIFRLFQVFKNSINICIPVPSFESYRLAAESVDADITYYHMKDLCIHEDIIDILAGNIDVLVLANPNNPTGFIVEERLLYKIIEYCKIKNIFILLDECFLDFIKTGEQYSLCGKLDTFDNMAILKSLTKLYAFPGLRFGYLLTYNCDIMYGLKKLTPSWEINALALEAAGYSLKQNMDSVIEEIQKEKSILSDNLENSGIVTFPSKVNFLLCKYKKNLSKELLEHGIIVRDCSDFIGLNENYFRVAVRTNPENNLLVDTIQKIIRG</sequence>
<keyword evidence="4" id="KW-0808">Transferase</keyword>
<dbReference type="InterPro" id="IPR004839">
    <property type="entry name" value="Aminotransferase_I/II_large"/>
</dbReference>
<dbReference type="PANTHER" id="PTHR42885:SF1">
    <property type="entry name" value="THREONINE-PHOSPHATE DECARBOXYLASE"/>
    <property type="match status" value="1"/>
</dbReference>
<dbReference type="GO" id="GO:0008483">
    <property type="term" value="F:transaminase activity"/>
    <property type="evidence" value="ECO:0007669"/>
    <property type="project" value="UniProtKB-KW"/>
</dbReference>
<dbReference type="GO" id="GO:0030170">
    <property type="term" value="F:pyridoxal phosphate binding"/>
    <property type="evidence" value="ECO:0007669"/>
    <property type="project" value="InterPro"/>
</dbReference>
<feature type="domain" description="Aminotransferase class I/classII large" evidence="3">
    <location>
        <begin position="16"/>
        <end position="335"/>
    </location>
</feature>
<dbReference type="Proteomes" id="UP000003434">
    <property type="component" value="Unassembled WGS sequence"/>
</dbReference>
<proteinExistence type="predicted"/>
<dbReference type="InterPro" id="IPR015421">
    <property type="entry name" value="PyrdxlP-dep_Trfase_major"/>
</dbReference>
<dbReference type="RefSeq" id="WP_008751525.1">
    <property type="nucleotide sequence ID" value="NZ_GL622296.1"/>
</dbReference>
<dbReference type="InterPro" id="IPR015424">
    <property type="entry name" value="PyrdxlP-dep_Trfase"/>
</dbReference>
<protein>
    <submittedName>
        <fullName evidence="4">Aminotransferase, class I/II</fullName>
        <ecNumber evidence="4">2.6.1.-</ecNumber>
    </submittedName>
</protein>
<dbReference type="SUPFAM" id="SSF53383">
    <property type="entry name" value="PLP-dependent transferases"/>
    <property type="match status" value="1"/>
</dbReference>
<dbReference type="PANTHER" id="PTHR42885">
    <property type="entry name" value="HISTIDINOL-PHOSPHATE AMINOTRANSFERASE-RELATED"/>
    <property type="match status" value="1"/>
</dbReference>
<comment type="caution">
    <text evidence="4">The sequence shown here is derived from an EMBL/GenBank/DDBJ whole genome shotgun (WGS) entry which is preliminary data.</text>
</comment>
<dbReference type="InterPro" id="IPR015422">
    <property type="entry name" value="PyrdxlP-dep_Trfase_small"/>
</dbReference>
<keyword evidence="4" id="KW-0032">Aminotransferase</keyword>
<dbReference type="EC" id="2.6.1.-" evidence="4"/>
<evidence type="ECO:0000256" key="2">
    <source>
        <dbReference type="ARBA" id="ARBA00022898"/>
    </source>
</evidence>
<reference evidence="4 5" key="1">
    <citation type="submission" date="2010-12" db="EMBL/GenBank/DDBJ databases">
        <authorList>
            <person name="Muzny D."/>
            <person name="Qin X."/>
            <person name="Deng J."/>
            <person name="Jiang H."/>
            <person name="Liu Y."/>
            <person name="Qu J."/>
            <person name="Song X.-Z."/>
            <person name="Zhang L."/>
            <person name="Thornton R."/>
            <person name="Coyle M."/>
            <person name="Francisco L."/>
            <person name="Jackson L."/>
            <person name="Javaid M."/>
            <person name="Korchina V."/>
            <person name="Kovar C."/>
            <person name="Mata R."/>
            <person name="Mathew T."/>
            <person name="Ngo R."/>
            <person name="Nguyen L."/>
            <person name="Nguyen N."/>
            <person name="Okwuonu G."/>
            <person name="Ongeri F."/>
            <person name="Pham C."/>
            <person name="Simmons D."/>
            <person name="Wilczek-Boney K."/>
            <person name="Hale W."/>
            <person name="Jakkamsetti A."/>
            <person name="Pham P."/>
            <person name="Ruth R."/>
            <person name="San Lucas F."/>
            <person name="Warren J."/>
            <person name="Zhang J."/>
            <person name="Zhao Z."/>
            <person name="Zhou C."/>
            <person name="Zhu D."/>
            <person name="Lee S."/>
            <person name="Bess C."/>
            <person name="Blankenburg K."/>
            <person name="Forbes L."/>
            <person name="Fu Q."/>
            <person name="Gubbala S."/>
            <person name="Hirani K."/>
            <person name="Jayaseelan J.C."/>
            <person name="Lara F."/>
            <person name="Munidasa M."/>
            <person name="Palculict T."/>
            <person name="Patil S."/>
            <person name="Pu L.-L."/>
            <person name="Saada N."/>
            <person name="Tang L."/>
            <person name="Weissenberger G."/>
            <person name="Zhu Y."/>
            <person name="Hemphill L."/>
            <person name="Shang Y."/>
            <person name="Youmans B."/>
            <person name="Ayvaz T."/>
            <person name="Ross M."/>
            <person name="Santibanez J."/>
            <person name="Aqrawi P."/>
            <person name="Gross S."/>
            <person name="Joshi V."/>
            <person name="Fowler G."/>
            <person name="Nazareth L."/>
            <person name="Reid J."/>
            <person name="Worley K."/>
            <person name="Petrosino J."/>
            <person name="Highlander S."/>
            <person name="Gibbs R."/>
        </authorList>
    </citation>
    <scope>NUCLEOTIDE SEQUENCE [LARGE SCALE GENOMIC DNA]</scope>
    <source>
        <strain evidence="4 5">DSM 3986</strain>
    </source>
</reference>
<dbReference type="AlphaFoldDB" id="E6LP75"/>